<evidence type="ECO:0000313" key="14">
    <source>
        <dbReference type="EMBL" id="MBU9738383.1"/>
    </source>
</evidence>
<dbReference type="PIRSF" id="PIRSF038994">
    <property type="entry name" value="NagA"/>
    <property type="match status" value="1"/>
</dbReference>
<evidence type="ECO:0000256" key="12">
    <source>
        <dbReference type="PIRSR" id="PIRSR038994-3"/>
    </source>
</evidence>
<evidence type="ECO:0000256" key="5">
    <source>
        <dbReference type="ARBA" id="ARBA00022801"/>
    </source>
</evidence>
<dbReference type="Gene3D" id="2.30.40.10">
    <property type="entry name" value="Urease, subunit C, domain 1"/>
    <property type="match status" value="1"/>
</dbReference>
<evidence type="ECO:0000256" key="8">
    <source>
        <dbReference type="ARBA" id="ARBA00060590"/>
    </source>
</evidence>
<organism evidence="14 15">
    <name type="scientific">Diplocloster agilis</name>
    <dbReference type="NCBI Taxonomy" id="2850323"/>
    <lineage>
        <taxon>Bacteria</taxon>
        <taxon>Bacillati</taxon>
        <taxon>Bacillota</taxon>
        <taxon>Clostridia</taxon>
        <taxon>Lachnospirales</taxon>
        <taxon>Lachnospiraceae</taxon>
        <taxon>Diplocloster</taxon>
    </lineage>
</organism>
<feature type="binding site" evidence="12">
    <location>
        <position position="121"/>
    </location>
    <ligand>
        <name>Zn(2+)</name>
        <dbReference type="ChEBI" id="CHEBI:29105"/>
    </ligand>
</feature>
<evidence type="ECO:0000256" key="7">
    <source>
        <dbReference type="ARBA" id="ARBA00047647"/>
    </source>
</evidence>
<feature type="binding site" evidence="11">
    <location>
        <position position="242"/>
    </location>
    <ligand>
        <name>substrate</name>
    </ligand>
</feature>
<dbReference type="EC" id="3.5.1.25" evidence="2"/>
<dbReference type="InterPro" id="IPR011059">
    <property type="entry name" value="Metal-dep_hydrolase_composite"/>
</dbReference>
<sequence length="373" mass="39957">MKIINAKVFTEDCAFEEKEICISKEYISHSSGDDVCIDAAGCIAIPGLTDIHFHGCMGQDFCNGTQEAIQTIADYQLANGITSICPATMTYDEETLTGICRAAAAHVNGQKGADLVGINMEGPFISLAKKGAQNPKYIHKPDTEMFRRLQKEANGLIKLVDLAPEEEGAMDFISALKGEVVLSIAHTTADFNTAAEALRRGASHITHLYNAMPSFTHRAPGVIGAAVDDPHCEAELICDGIHIHPAVVRTTFKMFGDDRVILISDSMEATGLKDGEYSLGGQAVHVVGNRATLECDGTIAGSATNLMDCMRTAVQKMGIPLASAVKCAAVNPAKSIGIYDRYGSISVGKYANIVLLDENTLETKKIIFRGKEL</sequence>
<feature type="binding site" evidence="12">
    <location>
        <position position="207"/>
    </location>
    <ligand>
        <name>Zn(2+)</name>
        <dbReference type="ChEBI" id="CHEBI:29105"/>
    </ligand>
</feature>
<dbReference type="InterPro" id="IPR032466">
    <property type="entry name" value="Metal_Hydrolase"/>
</dbReference>
<feature type="binding site" evidence="11">
    <location>
        <position position="132"/>
    </location>
    <ligand>
        <name>substrate</name>
    </ligand>
</feature>
<dbReference type="GO" id="GO:0006046">
    <property type="term" value="P:N-acetylglucosamine catabolic process"/>
    <property type="evidence" value="ECO:0007669"/>
    <property type="project" value="TreeGrafter"/>
</dbReference>
<evidence type="ECO:0000256" key="9">
    <source>
        <dbReference type="PIRNR" id="PIRNR038994"/>
    </source>
</evidence>
<name>A0A949K018_9FIRM</name>
<dbReference type="GO" id="GO:0046872">
    <property type="term" value="F:metal ion binding"/>
    <property type="evidence" value="ECO:0007669"/>
    <property type="project" value="UniProtKB-KW"/>
</dbReference>
<evidence type="ECO:0000256" key="11">
    <source>
        <dbReference type="PIRSR" id="PIRSR038994-2"/>
    </source>
</evidence>
<dbReference type="NCBIfam" id="TIGR00221">
    <property type="entry name" value="nagA"/>
    <property type="match status" value="1"/>
</dbReference>
<dbReference type="AlphaFoldDB" id="A0A949K018"/>
<dbReference type="Gene3D" id="3.20.20.140">
    <property type="entry name" value="Metal-dependent hydrolases"/>
    <property type="match status" value="1"/>
</dbReference>
<evidence type="ECO:0000256" key="10">
    <source>
        <dbReference type="PIRSR" id="PIRSR038994-1"/>
    </source>
</evidence>
<comment type="catalytic activity">
    <reaction evidence="7">
        <text>N-acetyl-D-glucosamine 6-phosphate + H2O = D-glucosamine 6-phosphate + acetate</text>
        <dbReference type="Rhea" id="RHEA:22936"/>
        <dbReference type="ChEBI" id="CHEBI:15377"/>
        <dbReference type="ChEBI" id="CHEBI:30089"/>
        <dbReference type="ChEBI" id="CHEBI:57513"/>
        <dbReference type="ChEBI" id="CHEBI:58725"/>
        <dbReference type="EC" id="3.5.1.25"/>
    </reaction>
</comment>
<evidence type="ECO:0000256" key="4">
    <source>
        <dbReference type="ARBA" id="ARBA00022723"/>
    </source>
</evidence>
<evidence type="ECO:0000313" key="15">
    <source>
        <dbReference type="Proteomes" id="UP000712157"/>
    </source>
</evidence>
<comment type="caution">
    <text evidence="14">The sequence shown here is derived from an EMBL/GenBank/DDBJ whole genome shotgun (WGS) entry which is preliminary data.</text>
</comment>
<feature type="domain" description="Amidohydrolase-related" evidence="13">
    <location>
        <begin position="43"/>
        <end position="370"/>
    </location>
</feature>
<dbReference type="SUPFAM" id="SSF51556">
    <property type="entry name" value="Metallo-dependent hydrolases"/>
    <property type="match status" value="1"/>
</dbReference>
<dbReference type="CDD" id="cd00854">
    <property type="entry name" value="NagA"/>
    <property type="match status" value="1"/>
</dbReference>
<dbReference type="RefSeq" id="WP_238722577.1">
    <property type="nucleotide sequence ID" value="NZ_JAHQCW010000034.1"/>
</dbReference>
<comment type="similarity">
    <text evidence="1 9">Belongs to the metallo-dependent hydrolases superfamily. NagA family.</text>
</comment>
<keyword evidence="5 9" id="KW-0378">Hydrolase</keyword>
<keyword evidence="4 12" id="KW-0479">Metal-binding</keyword>
<protein>
    <recommendedName>
        <fullName evidence="3">N-acetylglucosamine-6-phosphate deacetylase</fullName>
        <ecNumber evidence="2">3.5.1.25</ecNumber>
    </recommendedName>
</protein>
<evidence type="ECO:0000259" key="13">
    <source>
        <dbReference type="Pfam" id="PF01979"/>
    </source>
</evidence>
<dbReference type="EMBL" id="JAHQCW010000034">
    <property type="protein sequence ID" value="MBU9738383.1"/>
    <property type="molecule type" value="Genomic_DNA"/>
</dbReference>
<dbReference type="InterPro" id="IPR003764">
    <property type="entry name" value="GlcNAc_6-P_deAcase"/>
</dbReference>
<feature type="binding site" evidence="11">
    <location>
        <begin position="299"/>
        <end position="301"/>
    </location>
    <ligand>
        <name>substrate</name>
    </ligand>
</feature>
<dbReference type="PANTHER" id="PTHR11113:SF14">
    <property type="entry name" value="N-ACETYLGLUCOSAMINE-6-PHOSPHATE DEACETYLASE"/>
    <property type="match status" value="1"/>
</dbReference>
<evidence type="ECO:0000256" key="6">
    <source>
        <dbReference type="ARBA" id="ARBA00023277"/>
    </source>
</evidence>
<dbReference type="FunFam" id="3.20.20.140:FF:000004">
    <property type="entry name" value="N-acetylglucosamine-6-phosphate deacetylase"/>
    <property type="match status" value="1"/>
</dbReference>
<dbReference type="InterPro" id="IPR006680">
    <property type="entry name" value="Amidohydro-rel"/>
</dbReference>
<gene>
    <name evidence="14" type="primary">nagA</name>
    <name evidence="14" type="ORF">KTH89_17705</name>
</gene>
<keyword evidence="6 9" id="KW-0119">Carbohydrate metabolism</keyword>
<comment type="cofactor">
    <cofactor evidence="12">
        <name>a divalent metal cation</name>
        <dbReference type="ChEBI" id="CHEBI:60240"/>
    </cofactor>
    <text evidence="12">Binds 1 divalent metal cation per subunit.</text>
</comment>
<dbReference type="GO" id="GO:0008448">
    <property type="term" value="F:N-acetylglucosamine-6-phosphate deacetylase activity"/>
    <property type="evidence" value="ECO:0007669"/>
    <property type="project" value="UniProtKB-EC"/>
</dbReference>
<feature type="binding site" evidence="12">
    <location>
        <position position="186"/>
    </location>
    <ligand>
        <name>Zn(2+)</name>
        <dbReference type="ChEBI" id="CHEBI:29105"/>
    </ligand>
</feature>
<feature type="active site" description="Proton donor/acceptor" evidence="10">
    <location>
        <position position="265"/>
    </location>
</feature>
<accession>A0A949K018</accession>
<reference evidence="14" key="1">
    <citation type="submission" date="2021-06" db="EMBL/GenBank/DDBJ databases">
        <title>Description of novel taxa of the family Lachnospiraceae.</title>
        <authorList>
            <person name="Chaplin A.V."/>
            <person name="Sokolova S.R."/>
            <person name="Pikina A.P."/>
            <person name="Korzhanova M."/>
            <person name="Belova V."/>
            <person name="Korostin D."/>
            <person name="Efimov B.A."/>
        </authorList>
    </citation>
    <scope>NUCLEOTIDE SEQUENCE</scope>
    <source>
        <strain evidence="14">ASD5720</strain>
    </source>
</reference>
<dbReference type="PANTHER" id="PTHR11113">
    <property type="entry name" value="N-ACETYLGLUCOSAMINE-6-PHOSPHATE DEACETYLASE"/>
    <property type="match status" value="1"/>
</dbReference>
<feature type="binding site" evidence="11">
    <location>
        <begin position="210"/>
        <end position="211"/>
    </location>
    <ligand>
        <name>substrate</name>
    </ligand>
</feature>
<evidence type="ECO:0000256" key="1">
    <source>
        <dbReference type="ARBA" id="ARBA00010716"/>
    </source>
</evidence>
<evidence type="ECO:0000256" key="3">
    <source>
        <dbReference type="ARBA" id="ARBA00018029"/>
    </source>
</evidence>
<comment type="pathway">
    <text evidence="8">Amino-sugar metabolism; N-acetylneuraminate degradation; D-fructose 6-phosphate from N-acetylneuraminate: step 4/5.</text>
</comment>
<feature type="binding site" evidence="11">
    <location>
        <position position="218"/>
    </location>
    <ligand>
        <name>substrate</name>
    </ligand>
</feature>
<proteinExistence type="inferred from homology"/>
<dbReference type="Pfam" id="PF01979">
    <property type="entry name" value="Amidohydro_1"/>
    <property type="match status" value="1"/>
</dbReference>
<keyword evidence="15" id="KW-1185">Reference proteome</keyword>
<dbReference type="SUPFAM" id="SSF51338">
    <property type="entry name" value="Composite domain of metallo-dependent hydrolases"/>
    <property type="match status" value="1"/>
</dbReference>
<evidence type="ECO:0000256" key="2">
    <source>
        <dbReference type="ARBA" id="ARBA00011899"/>
    </source>
</evidence>
<dbReference type="Proteomes" id="UP000712157">
    <property type="component" value="Unassembled WGS sequence"/>
</dbReference>